<protein>
    <submittedName>
        <fullName evidence="14">Eukaryotic cytochrome b561-domain-containing protein</fullName>
    </submittedName>
</protein>
<evidence type="ECO:0000256" key="12">
    <source>
        <dbReference type="SAM" id="Phobius"/>
    </source>
</evidence>
<dbReference type="GO" id="GO:0140575">
    <property type="term" value="F:transmembrane monodehydroascorbate reductase activity"/>
    <property type="evidence" value="ECO:0007669"/>
    <property type="project" value="InterPro"/>
</dbReference>
<accession>A0AAE0K6Z6</accession>
<keyword evidence="5 12" id="KW-0812">Transmembrane</keyword>
<proteinExistence type="predicted"/>
<evidence type="ECO:0000256" key="6">
    <source>
        <dbReference type="ARBA" id="ARBA00022723"/>
    </source>
</evidence>
<evidence type="ECO:0000259" key="13">
    <source>
        <dbReference type="PROSITE" id="PS50939"/>
    </source>
</evidence>
<evidence type="ECO:0000256" key="4">
    <source>
        <dbReference type="ARBA" id="ARBA00022617"/>
    </source>
</evidence>
<evidence type="ECO:0000313" key="14">
    <source>
        <dbReference type="EMBL" id="KAK3371228.1"/>
    </source>
</evidence>
<dbReference type="GO" id="GO:0016020">
    <property type="term" value="C:membrane"/>
    <property type="evidence" value="ECO:0007669"/>
    <property type="project" value="UniProtKB-SubCell"/>
</dbReference>
<evidence type="ECO:0000256" key="2">
    <source>
        <dbReference type="ARBA" id="ARBA00004141"/>
    </source>
</evidence>
<dbReference type="InterPro" id="IPR006593">
    <property type="entry name" value="Cyt_b561/ferric_Rdtase_TM"/>
</dbReference>
<feature type="transmembrane region" description="Helical" evidence="12">
    <location>
        <begin position="83"/>
        <end position="102"/>
    </location>
</feature>
<keyword evidence="10 12" id="KW-0472">Membrane</keyword>
<evidence type="ECO:0000256" key="3">
    <source>
        <dbReference type="ARBA" id="ARBA00022448"/>
    </source>
</evidence>
<name>A0AAE0K6Z6_9PEZI</name>
<dbReference type="PANTHER" id="PTHR15422:SF45">
    <property type="entry name" value="CYTOCHROME B561 DOMAIN-CONTAINING PROTEIN"/>
    <property type="match status" value="1"/>
</dbReference>
<evidence type="ECO:0000256" key="11">
    <source>
        <dbReference type="SAM" id="MobiDB-lite"/>
    </source>
</evidence>
<reference evidence="14" key="1">
    <citation type="journal article" date="2023" name="Mol. Phylogenet. Evol.">
        <title>Genome-scale phylogeny and comparative genomics of the fungal order Sordariales.</title>
        <authorList>
            <person name="Hensen N."/>
            <person name="Bonometti L."/>
            <person name="Westerberg I."/>
            <person name="Brannstrom I.O."/>
            <person name="Guillou S."/>
            <person name="Cros-Aarteil S."/>
            <person name="Calhoun S."/>
            <person name="Haridas S."/>
            <person name="Kuo A."/>
            <person name="Mondo S."/>
            <person name="Pangilinan J."/>
            <person name="Riley R."/>
            <person name="LaButti K."/>
            <person name="Andreopoulos B."/>
            <person name="Lipzen A."/>
            <person name="Chen C."/>
            <person name="Yan M."/>
            <person name="Daum C."/>
            <person name="Ng V."/>
            <person name="Clum A."/>
            <person name="Steindorff A."/>
            <person name="Ohm R.A."/>
            <person name="Martin F."/>
            <person name="Silar P."/>
            <person name="Natvig D.O."/>
            <person name="Lalanne C."/>
            <person name="Gautier V."/>
            <person name="Ament-Velasquez S.L."/>
            <person name="Kruys A."/>
            <person name="Hutchinson M.I."/>
            <person name="Powell A.J."/>
            <person name="Barry K."/>
            <person name="Miller A.N."/>
            <person name="Grigoriev I.V."/>
            <person name="Debuchy R."/>
            <person name="Gladieux P."/>
            <person name="Hiltunen Thoren M."/>
            <person name="Johannesson H."/>
        </authorList>
    </citation>
    <scope>NUCLEOTIDE SEQUENCE</scope>
    <source>
        <strain evidence="14">CBS 958.72</strain>
    </source>
</reference>
<evidence type="ECO:0000256" key="5">
    <source>
        <dbReference type="ARBA" id="ARBA00022692"/>
    </source>
</evidence>
<comment type="cofactor">
    <cofactor evidence="1">
        <name>heme b</name>
        <dbReference type="ChEBI" id="CHEBI:60344"/>
    </cofactor>
</comment>
<feature type="transmembrane region" description="Helical" evidence="12">
    <location>
        <begin position="153"/>
        <end position="180"/>
    </location>
</feature>
<dbReference type="PROSITE" id="PS50939">
    <property type="entry name" value="CYTOCHROME_B561"/>
    <property type="match status" value="1"/>
</dbReference>
<evidence type="ECO:0000256" key="7">
    <source>
        <dbReference type="ARBA" id="ARBA00022982"/>
    </source>
</evidence>
<dbReference type="CDD" id="cd08761">
    <property type="entry name" value="Cyt_b561_CYB561D2_like"/>
    <property type="match status" value="1"/>
</dbReference>
<evidence type="ECO:0000313" key="15">
    <source>
        <dbReference type="Proteomes" id="UP001287356"/>
    </source>
</evidence>
<dbReference type="PANTHER" id="PTHR15422">
    <property type="entry name" value="OS05G0565100 PROTEIN"/>
    <property type="match status" value="1"/>
</dbReference>
<dbReference type="EMBL" id="JAULSN010000005">
    <property type="protein sequence ID" value="KAK3371228.1"/>
    <property type="molecule type" value="Genomic_DNA"/>
</dbReference>
<keyword evidence="3" id="KW-0813">Transport</keyword>
<evidence type="ECO:0000256" key="8">
    <source>
        <dbReference type="ARBA" id="ARBA00022989"/>
    </source>
</evidence>
<feature type="transmembrane region" description="Helical" evidence="12">
    <location>
        <begin position="114"/>
        <end position="133"/>
    </location>
</feature>
<evidence type="ECO:0000256" key="9">
    <source>
        <dbReference type="ARBA" id="ARBA00023004"/>
    </source>
</evidence>
<gene>
    <name evidence="14" type="ORF">B0T24DRAFT_308756</name>
</gene>
<evidence type="ECO:0000256" key="1">
    <source>
        <dbReference type="ARBA" id="ARBA00001970"/>
    </source>
</evidence>
<keyword evidence="8 12" id="KW-1133">Transmembrane helix</keyword>
<dbReference type="Gene3D" id="1.20.120.1770">
    <property type="match status" value="1"/>
</dbReference>
<keyword evidence="15" id="KW-1185">Reference proteome</keyword>
<evidence type="ECO:0000256" key="10">
    <source>
        <dbReference type="ARBA" id="ARBA00023136"/>
    </source>
</evidence>
<feature type="region of interest" description="Disordered" evidence="11">
    <location>
        <begin position="1"/>
        <end position="34"/>
    </location>
</feature>
<keyword evidence="9" id="KW-0408">Iron</keyword>
<organism evidence="14 15">
    <name type="scientific">Lasiosphaeria ovina</name>
    <dbReference type="NCBI Taxonomy" id="92902"/>
    <lineage>
        <taxon>Eukaryota</taxon>
        <taxon>Fungi</taxon>
        <taxon>Dikarya</taxon>
        <taxon>Ascomycota</taxon>
        <taxon>Pezizomycotina</taxon>
        <taxon>Sordariomycetes</taxon>
        <taxon>Sordariomycetidae</taxon>
        <taxon>Sordariales</taxon>
        <taxon>Lasiosphaeriaceae</taxon>
        <taxon>Lasiosphaeria</taxon>
    </lineage>
</organism>
<dbReference type="InterPro" id="IPR045150">
    <property type="entry name" value="CYB561D1/2"/>
</dbReference>
<comment type="subcellular location">
    <subcellularLocation>
        <location evidence="2">Membrane</location>
        <topology evidence="2">Multi-pass membrane protein</topology>
    </subcellularLocation>
</comment>
<dbReference type="Pfam" id="PF03188">
    <property type="entry name" value="Cytochrom_B561"/>
    <property type="match status" value="1"/>
</dbReference>
<keyword evidence="7" id="KW-0249">Electron transport</keyword>
<feature type="transmembrane region" description="Helical" evidence="12">
    <location>
        <begin position="222"/>
        <end position="240"/>
    </location>
</feature>
<keyword evidence="4" id="KW-0349">Heme</keyword>
<dbReference type="AlphaFoldDB" id="A0AAE0K6Z6"/>
<feature type="transmembrane region" description="Helical" evidence="12">
    <location>
        <begin position="46"/>
        <end position="71"/>
    </location>
</feature>
<dbReference type="SMART" id="SM00665">
    <property type="entry name" value="B561"/>
    <property type="match status" value="1"/>
</dbReference>
<dbReference type="GO" id="GO:0046872">
    <property type="term" value="F:metal ion binding"/>
    <property type="evidence" value="ECO:0007669"/>
    <property type="project" value="UniProtKB-KW"/>
</dbReference>
<sequence>MASVAAAEPAPTSDGLDAIPPTESEPLLGGPGDAIQKPNAPMINNLWLGTGWIAQIGNLLLLVVIWAGVFTHPTMKLVSPHPLLQSLGVFTLSQAILLLQPTDQPETKLLGQRGHAVLQLLSFLLFAAGISVIETNKVVSHGVHLHSAHGWLGAVTAALLLAQYVFGLLMWAFPAVLGGVDAAKALWKYHRYTGYTLFLLVLATVAAAAATPYNKGILKIKLWSILLAVALILIGTFPRIQLKKLGIQRHHTQ</sequence>
<keyword evidence="6" id="KW-0479">Metal-binding</keyword>
<reference evidence="14" key="2">
    <citation type="submission" date="2023-06" db="EMBL/GenBank/DDBJ databases">
        <authorList>
            <consortium name="Lawrence Berkeley National Laboratory"/>
            <person name="Haridas S."/>
            <person name="Hensen N."/>
            <person name="Bonometti L."/>
            <person name="Westerberg I."/>
            <person name="Brannstrom I.O."/>
            <person name="Guillou S."/>
            <person name="Cros-Aarteil S."/>
            <person name="Calhoun S."/>
            <person name="Kuo A."/>
            <person name="Mondo S."/>
            <person name="Pangilinan J."/>
            <person name="Riley R."/>
            <person name="Labutti K."/>
            <person name="Andreopoulos B."/>
            <person name="Lipzen A."/>
            <person name="Chen C."/>
            <person name="Yanf M."/>
            <person name="Daum C."/>
            <person name="Ng V."/>
            <person name="Clum A."/>
            <person name="Steindorff A."/>
            <person name="Ohm R."/>
            <person name="Martin F."/>
            <person name="Silar P."/>
            <person name="Natvig D."/>
            <person name="Lalanne C."/>
            <person name="Gautier V."/>
            <person name="Ament-Velasquez S.L."/>
            <person name="Kruys A."/>
            <person name="Hutchinson M.I."/>
            <person name="Powell A.J."/>
            <person name="Barry K."/>
            <person name="Miller A.N."/>
            <person name="Grigoriev I.V."/>
            <person name="Debuchy R."/>
            <person name="Gladieux P."/>
            <person name="Thoren M.H."/>
            <person name="Johannesson H."/>
        </authorList>
    </citation>
    <scope>NUCLEOTIDE SEQUENCE</scope>
    <source>
        <strain evidence="14">CBS 958.72</strain>
    </source>
</reference>
<comment type="caution">
    <text evidence="14">The sequence shown here is derived from an EMBL/GenBank/DDBJ whole genome shotgun (WGS) entry which is preliminary data.</text>
</comment>
<feature type="transmembrane region" description="Helical" evidence="12">
    <location>
        <begin position="192"/>
        <end position="210"/>
    </location>
</feature>
<dbReference type="Proteomes" id="UP001287356">
    <property type="component" value="Unassembled WGS sequence"/>
</dbReference>
<feature type="domain" description="Cytochrome b561" evidence="13">
    <location>
        <begin position="46"/>
        <end position="243"/>
    </location>
</feature>